<evidence type="ECO:0000256" key="5">
    <source>
        <dbReference type="ARBA" id="ARBA00022801"/>
    </source>
</evidence>
<dbReference type="eggNOG" id="COG0584">
    <property type="taxonomic scope" value="Bacteria"/>
</dbReference>
<dbReference type="GO" id="GO:0006629">
    <property type="term" value="P:lipid metabolic process"/>
    <property type="evidence" value="ECO:0007669"/>
    <property type="project" value="InterPro"/>
</dbReference>
<dbReference type="Gene3D" id="3.20.20.190">
    <property type="entry name" value="Phosphatidylinositol (PI) phosphodiesterase"/>
    <property type="match status" value="1"/>
</dbReference>
<keyword evidence="3 7" id="KW-0732">Signal</keyword>
<reference evidence="9 10" key="1">
    <citation type="submission" date="2009-02" db="EMBL/GenBank/DDBJ databases">
        <title>Vibrio splendidus str. LGP32 complete genome.</title>
        <authorList>
            <person name="Mazel D."/>
            <person name="Le Roux F."/>
        </authorList>
    </citation>
    <scope>NUCLEOTIDE SEQUENCE [LARGE SCALE GENOMIC DNA]</scope>
    <source>
        <strain evidence="9 10">LGP32</strain>
    </source>
</reference>
<organism evidence="9 10">
    <name type="scientific">Vibrio atlanticus (strain LGP32)</name>
    <name type="common">Vibrio splendidus (strain Mel32)</name>
    <dbReference type="NCBI Taxonomy" id="575788"/>
    <lineage>
        <taxon>Bacteria</taxon>
        <taxon>Pseudomonadati</taxon>
        <taxon>Pseudomonadota</taxon>
        <taxon>Gammaproteobacteria</taxon>
        <taxon>Vibrionales</taxon>
        <taxon>Vibrionaceae</taxon>
        <taxon>Vibrio</taxon>
    </lineage>
</organism>
<evidence type="ECO:0000256" key="2">
    <source>
        <dbReference type="ARBA" id="ARBA00012247"/>
    </source>
</evidence>
<dbReference type="AlphaFoldDB" id="B7VT34"/>
<dbReference type="EC" id="3.1.4.46" evidence="2"/>
<accession>B7VT34</accession>
<dbReference type="GO" id="GO:0008889">
    <property type="term" value="F:glycerophosphodiester phosphodiesterase activity"/>
    <property type="evidence" value="ECO:0007669"/>
    <property type="project" value="UniProtKB-EC"/>
</dbReference>
<evidence type="ECO:0000256" key="1">
    <source>
        <dbReference type="ARBA" id="ARBA00007277"/>
    </source>
</evidence>
<keyword evidence="4" id="KW-0319">Glycerol metabolism</keyword>
<comment type="catalytic activity">
    <reaction evidence="6">
        <text>a sn-glycero-3-phosphodiester + H2O = an alcohol + sn-glycerol 3-phosphate + H(+)</text>
        <dbReference type="Rhea" id="RHEA:12969"/>
        <dbReference type="ChEBI" id="CHEBI:15377"/>
        <dbReference type="ChEBI" id="CHEBI:15378"/>
        <dbReference type="ChEBI" id="CHEBI:30879"/>
        <dbReference type="ChEBI" id="CHEBI:57597"/>
        <dbReference type="ChEBI" id="CHEBI:83408"/>
        <dbReference type="EC" id="3.1.4.46"/>
    </reaction>
</comment>
<dbReference type="GO" id="GO:0006071">
    <property type="term" value="P:glycerol metabolic process"/>
    <property type="evidence" value="ECO:0007669"/>
    <property type="project" value="UniProtKB-KW"/>
</dbReference>
<dbReference type="CDD" id="cd08560">
    <property type="entry name" value="GDPD_EcGlpQ_like_1"/>
    <property type="match status" value="1"/>
</dbReference>
<feature type="domain" description="GP-PDE" evidence="8">
    <location>
        <begin position="68"/>
        <end position="350"/>
    </location>
</feature>
<feature type="signal peptide" evidence="7">
    <location>
        <begin position="1"/>
        <end position="29"/>
    </location>
</feature>
<keyword evidence="5" id="KW-0378">Hydrolase</keyword>
<evidence type="ECO:0000259" key="8">
    <source>
        <dbReference type="PROSITE" id="PS51704"/>
    </source>
</evidence>
<sequence>MLQGDTNMKQILKGSIALILGVSSMTAWAAAESADLGPRPLFLVNNMDESPLKTKLLSCSEGPFHRSDFSIGHRGAAMQFPEHTKESYLAAIQMGAGVVECDVTFTKDKALVCRHSQSDLHTTTDVLAHPDLAKKCSTPFTPANPATGEDAQVECRTSDFTLAEFKTLKGKMDGANPKATTVEEYMNGTPGWRTDLYSQSGTLMTHAESAALFKEHGVKVTPELKSAAVEMPFNGFSQEMYAQKLVDELKEAGFEPSETYLQSFNLDDVKYWVNETPKFGKQAVYLDDRVYEQADFVASVENMKELHDAGVNIIAPPLFALVELDKNNELVASNYAKLAKDADLDIIAWTLERSGPLAQGGGWYYKSVKDGINNDGDMMKMLDVLAQDVGVMGVFSDWPATVTYYANCMDSDA</sequence>
<dbReference type="PANTHER" id="PTHR43620:SF7">
    <property type="entry name" value="GLYCEROPHOSPHODIESTER PHOSPHODIESTERASE GDPD5-RELATED"/>
    <property type="match status" value="1"/>
</dbReference>
<proteinExistence type="inferred from homology"/>
<dbReference type="PANTHER" id="PTHR43620">
    <property type="entry name" value="GLYCEROPHOSPHORYL DIESTER PHOSPHODIESTERASE"/>
    <property type="match status" value="1"/>
</dbReference>
<name>B7VT34_VIBA3</name>
<dbReference type="HOGENOM" id="CLU_036449_0_0_6"/>
<evidence type="ECO:0000313" key="10">
    <source>
        <dbReference type="Proteomes" id="UP000009100"/>
    </source>
</evidence>
<evidence type="ECO:0000256" key="3">
    <source>
        <dbReference type="ARBA" id="ARBA00022729"/>
    </source>
</evidence>
<comment type="similarity">
    <text evidence="1">Belongs to the glycerophosphoryl diester phosphodiesterase family.</text>
</comment>
<evidence type="ECO:0000256" key="4">
    <source>
        <dbReference type="ARBA" id="ARBA00022798"/>
    </source>
</evidence>
<gene>
    <name evidence="9" type="ordered locus">VS_II1287</name>
</gene>
<dbReference type="STRING" id="575788.VS_II1287"/>
<dbReference type="InterPro" id="IPR017946">
    <property type="entry name" value="PLC-like_Pdiesterase_TIM-brl"/>
</dbReference>
<dbReference type="EMBL" id="FM954973">
    <property type="protein sequence ID" value="CAV27308.1"/>
    <property type="molecule type" value="Genomic_DNA"/>
</dbReference>
<feature type="chain" id="PRO_5002865669" description="glycerophosphodiester phosphodiesterase" evidence="7">
    <location>
        <begin position="30"/>
        <end position="413"/>
    </location>
</feature>
<dbReference type="KEGG" id="vsp:VS_II1287"/>
<evidence type="ECO:0000256" key="6">
    <source>
        <dbReference type="ARBA" id="ARBA00047512"/>
    </source>
</evidence>
<dbReference type="PROSITE" id="PS51704">
    <property type="entry name" value="GP_PDE"/>
    <property type="match status" value="1"/>
</dbReference>
<evidence type="ECO:0000256" key="7">
    <source>
        <dbReference type="SAM" id="SignalP"/>
    </source>
</evidence>
<protein>
    <recommendedName>
        <fullName evidence="2">glycerophosphodiester phosphodiesterase</fullName>
        <ecNumber evidence="2">3.1.4.46</ecNumber>
    </recommendedName>
</protein>
<evidence type="ECO:0000313" key="9">
    <source>
        <dbReference type="EMBL" id="CAV27308.1"/>
    </source>
</evidence>
<dbReference type="InterPro" id="IPR030395">
    <property type="entry name" value="GP_PDE_dom"/>
</dbReference>
<dbReference type="SUPFAM" id="SSF51695">
    <property type="entry name" value="PLC-like phosphodiesterases"/>
    <property type="match status" value="1"/>
</dbReference>
<dbReference type="Proteomes" id="UP000009100">
    <property type="component" value="Chromosome 2"/>
</dbReference>
<dbReference type="Pfam" id="PF03009">
    <property type="entry name" value="GDPD"/>
    <property type="match status" value="1"/>
</dbReference>